<gene>
    <name evidence="1" type="ORF">H3221_20120</name>
</gene>
<keyword evidence="2" id="KW-1185">Reference proteome</keyword>
<accession>A0A931D8V7</accession>
<sequence length="78" mass="8705">MRKHISEGKLLADQVEADLLAIYALSAAIRDDRAHEGCNPPPRLDAEQQDAIHHAICRLSHFGLRAFHDLLNELEVPA</sequence>
<dbReference type="AlphaFoldDB" id="A0A931D8V7"/>
<reference evidence="1" key="1">
    <citation type="submission" date="2020-07" db="EMBL/GenBank/DDBJ databases">
        <title>Pseudomonas chaetoceroseae sp. nov., a new member of the Pseudomonas oleovorans group isolated from a culture of Chaetoceros calcitrans.</title>
        <authorList>
            <person name="Girard L."/>
            <person name="Lood C."/>
            <person name="De Mot R."/>
            <person name="Baudart J."/>
        </authorList>
    </citation>
    <scope>NUCLEOTIDE SEQUENCE</scope>
    <source>
        <strain evidence="1">536</strain>
    </source>
</reference>
<evidence type="ECO:0000313" key="2">
    <source>
        <dbReference type="Proteomes" id="UP000596932"/>
    </source>
</evidence>
<organism evidence="1 2">
    <name type="scientific">Pseudomonas chaetocerotis</name>
    <dbReference type="NCBI Taxonomy" id="2758695"/>
    <lineage>
        <taxon>Bacteria</taxon>
        <taxon>Pseudomonadati</taxon>
        <taxon>Pseudomonadota</taxon>
        <taxon>Gammaproteobacteria</taxon>
        <taxon>Pseudomonadales</taxon>
        <taxon>Pseudomonadaceae</taxon>
        <taxon>Pseudomonas</taxon>
    </lineage>
</organism>
<name>A0A931D8V7_9PSED</name>
<comment type="caution">
    <text evidence="1">The sequence shown here is derived from an EMBL/GenBank/DDBJ whole genome shotgun (WGS) entry which is preliminary data.</text>
</comment>
<dbReference type="Proteomes" id="UP000596932">
    <property type="component" value="Unassembled WGS sequence"/>
</dbReference>
<proteinExistence type="predicted"/>
<evidence type="ECO:0000313" key="1">
    <source>
        <dbReference type="EMBL" id="MBG0837427.1"/>
    </source>
</evidence>
<dbReference type="RefSeq" id="WP_196476462.1">
    <property type="nucleotide sequence ID" value="NZ_JACFYX020000009.1"/>
</dbReference>
<protein>
    <submittedName>
        <fullName evidence="1">Uncharacterized protein</fullName>
    </submittedName>
</protein>
<dbReference type="EMBL" id="JACFYX010000022">
    <property type="protein sequence ID" value="MBG0837427.1"/>
    <property type="molecule type" value="Genomic_DNA"/>
</dbReference>